<reference evidence="1 2" key="1">
    <citation type="journal article" date="2018" name="Evol. Lett.">
        <title>Horizontal gene cluster transfer increased hallucinogenic mushroom diversity.</title>
        <authorList>
            <person name="Reynolds H.T."/>
            <person name="Vijayakumar V."/>
            <person name="Gluck-Thaler E."/>
            <person name="Korotkin H.B."/>
            <person name="Matheny P.B."/>
            <person name="Slot J.C."/>
        </authorList>
    </citation>
    <scope>NUCLEOTIDE SEQUENCE [LARGE SCALE GENOMIC DNA]</scope>
    <source>
        <strain evidence="1 2">2631</strain>
    </source>
</reference>
<sequence length="561" mass="62496">MDVQPPSPLLLLAPELVLAIGDELNLSAAKQLRLTCKSLAETLASKVLRKLTLNVSRKTMEKGISTLEGLSTATHAACYATRELHIRSLSPIYDPAFQQPVWRHEGGQWAAVQPTWDTAEMAAVEEKMERHLFHAIISLKGLQTVEWIPFAQDSERTHRTVMDALQTLPSLARLRISLPNLRVPMGLDAFEHLREIATEESAGGEGAEDVHDGLASAVARNPHITSICVSDSWRYGRTVPRTRSLHQLFKHYPAEAPPLKLRHLGLSMCLVRLDGDVMHHLQHLTSLRLTAIEDPYFIRPSQPQGTVADTEEEDAAIMQERLRYGSSLEDVWKALRMTDVRLETIEVDAVPFALMQYLQSYSGLKQLVLTPGGFDEGAVAMSDIVAAQFFDDNGPLGSHAQSLEDLQISAMHEGGWCFGVHNAKALAKCTKLRNLRMNVISSQLTHGPGFVRDTVQAVEEDVIKLLFDTVVQHMPSVENVQVDGTYPAQGHYDERTGNPLRVHRNRVVKKMGRSIAEYRAPEGCARLPVGVIGFEKHQVSYTAERDQEQERLRYAEAPVVC</sequence>
<comment type="caution">
    <text evidence="1">The sequence shown here is derived from an EMBL/GenBank/DDBJ whole genome shotgun (WGS) entry which is preliminary data.</text>
</comment>
<protein>
    <recommendedName>
        <fullName evidence="3">F-box domain-containing protein</fullName>
    </recommendedName>
</protein>
<proteinExistence type="predicted"/>
<gene>
    <name evidence="1" type="ORF">CVT25_006569</name>
</gene>
<organism evidence="1 2">
    <name type="scientific">Psilocybe cyanescens</name>
    <dbReference type="NCBI Taxonomy" id="93625"/>
    <lineage>
        <taxon>Eukaryota</taxon>
        <taxon>Fungi</taxon>
        <taxon>Dikarya</taxon>
        <taxon>Basidiomycota</taxon>
        <taxon>Agaricomycotina</taxon>
        <taxon>Agaricomycetes</taxon>
        <taxon>Agaricomycetidae</taxon>
        <taxon>Agaricales</taxon>
        <taxon>Agaricineae</taxon>
        <taxon>Strophariaceae</taxon>
        <taxon>Psilocybe</taxon>
    </lineage>
</organism>
<dbReference type="Proteomes" id="UP000283269">
    <property type="component" value="Unassembled WGS sequence"/>
</dbReference>
<evidence type="ECO:0008006" key="3">
    <source>
        <dbReference type="Google" id="ProtNLM"/>
    </source>
</evidence>
<dbReference type="AlphaFoldDB" id="A0A409X413"/>
<evidence type="ECO:0000313" key="1">
    <source>
        <dbReference type="EMBL" id="PPQ85489.1"/>
    </source>
</evidence>
<keyword evidence="2" id="KW-1185">Reference proteome</keyword>
<evidence type="ECO:0000313" key="2">
    <source>
        <dbReference type="Proteomes" id="UP000283269"/>
    </source>
</evidence>
<dbReference type="OrthoDB" id="3541472at2759"/>
<name>A0A409X413_PSICY</name>
<dbReference type="EMBL" id="NHYD01002702">
    <property type="protein sequence ID" value="PPQ85489.1"/>
    <property type="molecule type" value="Genomic_DNA"/>
</dbReference>
<accession>A0A409X413</accession>
<dbReference type="InParanoid" id="A0A409X413"/>